<comment type="similarity">
    <text evidence="2">Belongs to the FliH family.</text>
</comment>
<keyword evidence="4" id="KW-1005">Bacterial flagellum biogenesis</keyword>
<accession>A0ABQ2DSX1</accession>
<evidence type="ECO:0000313" key="9">
    <source>
        <dbReference type="Proteomes" id="UP000606115"/>
    </source>
</evidence>
<evidence type="ECO:0000256" key="3">
    <source>
        <dbReference type="ARBA" id="ARBA00022448"/>
    </source>
</evidence>
<keyword evidence="6" id="KW-1006">Bacterial flagellum protein export</keyword>
<evidence type="ECO:0000256" key="1">
    <source>
        <dbReference type="ARBA" id="ARBA00003041"/>
    </source>
</evidence>
<gene>
    <name evidence="8" type="ORF">GCM10007173_30180</name>
</gene>
<dbReference type="InterPro" id="IPR051472">
    <property type="entry name" value="T3SS_Stator/FliH"/>
</dbReference>
<proteinExistence type="inferred from homology"/>
<name>A0ABQ2DSX1_9MICC</name>
<dbReference type="Proteomes" id="UP000606115">
    <property type="component" value="Unassembled WGS sequence"/>
</dbReference>
<evidence type="ECO:0000256" key="2">
    <source>
        <dbReference type="ARBA" id="ARBA00006602"/>
    </source>
</evidence>
<evidence type="ECO:0000259" key="7">
    <source>
        <dbReference type="Pfam" id="PF02108"/>
    </source>
</evidence>
<reference evidence="9" key="1">
    <citation type="journal article" date="2019" name="Int. J. Syst. Evol. Microbiol.">
        <title>The Global Catalogue of Microorganisms (GCM) 10K type strain sequencing project: providing services to taxonomists for standard genome sequencing and annotation.</title>
        <authorList>
            <consortium name="The Broad Institute Genomics Platform"/>
            <consortium name="The Broad Institute Genome Sequencing Center for Infectious Disease"/>
            <person name="Wu L."/>
            <person name="Ma J."/>
        </authorList>
    </citation>
    <scope>NUCLEOTIDE SEQUENCE [LARGE SCALE GENOMIC DNA]</scope>
    <source>
        <strain evidence="9">CGMCC 1.3685</strain>
    </source>
</reference>
<dbReference type="Pfam" id="PF02108">
    <property type="entry name" value="FliH"/>
    <property type="match status" value="1"/>
</dbReference>
<organism evidence="8 9">
    <name type="scientific">Glutamicibacter ardleyensis</name>
    <dbReference type="NCBI Taxonomy" id="225894"/>
    <lineage>
        <taxon>Bacteria</taxon>
        <taxon>Bacillati</taxon>
        <taxon>Actinomycetota</taxon>
        <taxon>Actinomycetes</taxon>
        <taxon>Micrococcales</taxon>
        <taxon>Micrococcaceae</taxon>
        <taxon>Glutamicibacter</taxon>
    </lineage>
</organism>
<feature type="domain" description="Flagellar assembly protein FliH/Type III secretion system HrpE" evidence="7">
    <location>
        <begin position="76"/>
        <end position="197"/>
    </location>
</feature>
<keyword evidence="5" id="KW-0653">Protein transport</keyword>
<evidence type="ECO:0000256" key="6">
    <source>
        <dbReference type="ARBA" id="ARBA00023225"/>
    </source>
</evidence>
<dbReference type="RefSeq" id="WP_188686756.1">
    <property type="nucleotide sequence ID" value="NZ_BMKX01000009.1"/>
</dbReference>
<dbReference type="PANTHER" id="PTHR34982">
    <property type="entry name" value="YOP PROTEINS TRANSLOCATION PROTEIN L"/>
    <property type="match status" value="1"/>
</dbReference>
<dbReference type="InterPro" id="IPR018035">
    <property type="entry name" value="Flagellar_FliH/T3SS_HrpE"/>
</dbReference>
<comment type="caution">
    <text evidence="8">The sequence shown here is derived from an EMBL/GenBank/DDBJ whole genome shotgun (WGS) entry which is preliminary data.</text>
</comment>
<dbReference type="PANTHER" id="PTHR34982:SF1">
    <property type="entry name" value="FLAGELLAR ASSEMBLY PROTEIN FLIH"/>
    <property type="match status" value="1"/>
</dbReference>
<evidence type="ECO:0000313" key="8">
    <source>
        <dbReference type="EMBL" id="GGJ69414.1"/>
    </source>
</evidence>
<dbReference type="GeneID" id="303305360"/>
<evidence type="ECO:0000256" key="4">
    <source>
        <dbReference type="ARBA" id="ARBA00022795"/>
    </source>
</evidence>
<keyword evidence="9" id="KW-1185">Reference proteome</keyword>
<evidence type="ECO:0000256" key="5">
    <source>
        <dbReference type="ARBA" id="ARBA00022927"/>
    </source>
</evidence>
<protein>
    <recommendedName>
        <fullName evidence="7">Flagellar assembly protein FliH/Type III secretion system HrpE domain-containing protein</fullName>
    </recommendedName>
</protein>
<sequence>MSDDSASFSYATFGEVAPEDSGHLEGAAESFQARGYAIGYAQGIRAAESQAREQRERIAQVVKDAESARDGQHQAALQALTAALKAVESVTAPTIEAASNILIESALQLTEHILGKSLEDSAFAARAALERALAGREIGNPVRAIRMNAADLMDLGLSVAPETGIPLVADPTLERGDALAECERGFVDARISSALRRASDALRSQSR</sequence>
<dbReference type="EMBL" id="BMKX01000009">
    <property type="protein sequence ID" value="GGJ69414.1"/>
    <property type="molecule type" value="Genomic_DNA"/>
</dbReference>
<keyword evidence="3" id="KW-0813">Transport</keyword>
<comment type="function">
    <text evidence="1">Needed for flagellar regrowth and assembly.</text>
</comment>